<dbReference type="InterPro" id="IPR054722">
    <property type="entry name" value="PolX-like_BBD"/>
</dbReference>
<evidence type="ECO:0000313" key="5">
    <source>
        <dbReference type="Proteomes" id="UP000288805"/>
    </source>
</evidence>
<feature type="region of interest" description="Disordered" evidence="2">
    <location>
        <begin position="503"/>
        <end position="539"/>
    </location>
</feature>
<dbReference type="SUPFAM" id="SSF53098">
    <property type="entry name" value="Ribonuclease H-like"/>
    <property type="match status" value="1"/>
</dbReference>
<dbReference type="InterPro" id="IPR036397">
    <property type="entry name" value="RNaseH_sf"/>
</dbReference>
<gene>
    <name evidence="4" type="primary">POLX_893</name>
    <name evidence="4" type="ORF">CK203_033143</name>
</gene>
<dbReference type="EMBL" id="QGNW01000687">
    <property type="protein sequence ID" value="RVW65647.1"/>
    <property type="molecule type" value="Genomic_DNA"/>
</dbReference>
<proteinExistence type="predicted"/>
<evidence type="ECO:0000256" key="2">
    <source>
        <dbReference type="SAM" id="MobiDB-lite"/>
    </source>
</evidence>
<accession>A0A438G0A5</accession>
<evidence type="ECO:0000259" key="3">
    <source>
        <dbReference type="PROSITE" id="PS50994"/>
    </source>
</evidence>
<comment type="caution">
    <text evidence="4">The sequence shown here is derived from an EMBL/GenBank/DDBJ whole genome shotgun (WGS) entry which is preliminary data.</text>
</comment>
<dbReference type="GO" id="GO:0015074">
    <property type="term" value="P:DNA integration"/>
    <property type="evidence" value="ECO:0007669"/>
    <property type="project" value="InterPro"/>
</dbReference>
<dbReference type="AlphaFoldDB" id="A0A438G0A5"/>
<sequence length="987" mass="111336">MVEASKFVYDQTSYKLLVYLKKRLFNLKMKEGKSIKDHLDEFNKTTMDLKNIDVRIDDKGQTIILICTIPNSYEHIVDTIKYSRDALLIEDVKVALNLKKLKKMVSGSKEESSIEGHHSFRPNLSGHLSIRPSLSLAISHSGHQSLFSESREKTLSGRSNRRQKTFTAGNFSGELSNDGFFLHRKERLEEISNLSQSTGTRNPSTRRPCAFFRPATASHAPAREGAPARASFGVLLLPWALRSVFPASSDYFFSTPIPARALGSVLLPFRSMTKYGMASSQVSSVTSPESGGRSEIPNLGGNDSSPILITGHKLNGHNYLQWSQSVLLFICGKGKDEYITGEAAMPETTEPSFRKWKIENSMIMSWLINSMNNDIGENFLLFGTAKDIWDAAKETYSSSENISELFQVESALHDFRQGEQSVTQYYNTLTRYWQQLDLFETHSWKCSDDAATYRQIVEQKRLFKFFLGLNRELDDVRGRIMGIKPLPSLREVFSEVRREESRKKVMMGSKEQPAPTLDGSALAARSFNSSGGDRQKRDRPWCDYCKKPGHYKEACWKLHGKPADWKPKPRSDRDGRAHVAANSESTSVPEPSPFNKEQMEMLQKLLSQVGSGSTTGIALTASRGGMKPWIVDTGASDHMTGDAAILQNYKPSNGHSFVHIADGSKSKIVGTGLEIGKMIGSAKLCSELYLLSCGQFSNQVSQASCVQSQSMLESFNSVSNSKVNKDSEIIMLHYRLGHPSFVYLAKLFPRLFINKNPASYHCEICQFAKHTRTVYPQIPYKPSTVFSLVHSDVWGPSRIKNISGTRWFVTFVDDHTRVTWVFLMKEKSEVGHIFQTFNLMVQNQFNSKIQVLKSDNAKEYFTSSLSTYLQNHGIIHISSCVDTPQQNGVAERKNRHLLEVARCLMFSSNVPNYFWGEAILTATYLINRMPSRVLTFQSPRQLFLKQFPHTRAASLIYHSKYLVARHSFMCILKIVANLLLEQISAFS</sequence>
<dbReference type="InterPro" id="IPR001584">
    <property type="entry name" value="Integrase_cat-core"/>
</dbReference>
<protein>
    <submittedName>
        <fullName evidence="4">Retrovirus-related Pol polyprotein from transposon TNT 1-94</fullName>
    </submittedName>
</protein>
<dbReference type="InterPro" id="IPR012337">
    <property type="entry name" value="RNaseH-like_sf"/>
</dbReference>
<feature type="compositionally biased region" description="Basic and acidic residues" evidence="2">
    <location>
        <begin position="562"/>
        <end position="577"/>
    </location>
</feature>
<keyword evidence="1" id="KW-0645">Protease</keyword>
<dbReference type="Pfam" id="PF22936">
    <property type="entry name" value="Pol_BBD"/>
    <property type="match status" value="1"/>
</dbReference>
<evidence type="ECO:0000256" key="1">
    <source>
        <dbReference type="ARBA" id="ARBA00022670"/>
    </source>
</evidence>
<dbReference type="Pfam" id="PF13976">
    <property type="entry name" value="gag_pre-integrs"/>
    <property type="match status" value="1"/>
</dbReference>
<dbReference type="InterPro" id="IPR039537">
    <property type="entry name" value="Retrotran_Ty1/copia-like"/>
</dbReference>
<dbReference type="Pfam" id="PF14223">
    <property type="entry name" value="Retrotran_gag_2"/>
    <property type="match status" value="2"/>
</dbReference>
<feature type="domain" description="Integrase catalytic" evidence="3">
    <location>
        <begin position="778"/>
        <end position="947"/>
    </location>
</feature>
<dbReference type="PANTHER" id="PTHR42648">
    <property type="entry name" value="TRANSPOSASE, PUTATIVE-RELATED"/>
    <property type="match status" value="1"/>
</dbReference>
<feature type="region of interest" description="Disordered" evidence="2">
    <location>
        <begin position="147"/>
        <end position="171"/>
    </location>
</feature>
<dbReference type="GO" id="GO:0003676">
    <property type="term" value="F:nucleic acid binding"/>
    <property type="evidence" value="ECO:0007669"/>
    <property type="project" value="InterPro"/>
</dbReference>
<name>A0A438G0A5_VITVI</name>
<dbReference type="Proteomes" id="UP000288805">
    <property type="component" value="Unassembled WGS sequence"/>
</dbReference>
<evidence type="ECO:0000313" key="4">
    <source>
        <dbReference type="EMBL" id="RVW65647.1"/>
    </source>
</evidence>
<keyword evidence="1" id="KW-0378">Hydrolase</keyword>
<dbReference type="PANTHER" id="PTHR42648:SF22">
    <property type="entry name" value="REVERSE TRANSCRIPTASE TY1_COPIA-TYPE DOMAIN-CONTAINING PROTEIN"/>
    <property type="match status" value="1"/>
</dbReference>
<dbReference type="PROSITE" id="PS50994">
    <property type="entry name" value="INTEGRASE"/>
    <property type="match status" value="1"/>
</dbReference>
<dbReference type="Pfam" id="PF00665">
    <property type="entry name" value="rve"/>
    <property type="match status" value="1"/>
</dbReference>
<dbReference type="Gene3D" id="3.30.420.10">
    <property type="entry name" value="Ribonuclease H-like superfamily/Ribonuclease H"/>
    <property type="match status" value="1"/>
</dbReference>
<dbReference type="GO" id="GO:0006508">
    <property type="term" value="P:proteolysis"/>
    <property type="evidence" value="ECO:0007669"/>
    <property type="project" value="UniProtKB-KW"/>
</dbReference>
<feature type="region of interest" description="Disordered" evidence="2">
    <location>
        <begin position="562"/>
        <end position="593"/>
    </location>
</feature>
<reference evidence="4 5" key="1">
    <citation type="journal article" date="2018" name="PLoS Genet.">
        <title>Population sequencing reveals clonal diversity and ancestral inbreeding in the grapevine cultivar Chardonnay.</title>
        <authorList>
            <person name="Roach M.J."/>
            <person name="Johnson D.L."/>
            <person name="Bohlmann J."/>
            <person name="van Vuuren H.J."/>
            <person name="Jones S.J."/>
            <person name="Pretorius I.S."/>
            <person name="Schmidt S.A."/>
            <person name="Borneman A.R."/>
        </authorList>
    </citation>
    <scope>NUCLEOTIDE SEQUENCE [LARGE SCALE GENOMIC DNA]</scope>
    <source>
        <strain evidence="5">cv. Chardonnay</strain>
        <tissue evidence="4">Leaf</tissue>
    </source>
</reference>
<dbReference type="InterPro" id="IPR025724">
    <property type="entry name" value="GAG-pre-integrase_dom"/>
</dbReference>
<dbReference type="GO" id="GO:0008233">
    <property type="term" value="F:peptidase activity"/>
    <property type="evidence" value="ECO:0007669"/>
    <property type="project" value="UniProtKB-KW"/>
</dbReference>
<organism evidence="4 5">
    <name type="scientific">Vitis vinifera</name>
    <name type="common">Grape</name>
    <dbReference type="NCBI Taxonomy" id="29760"/>
    <lineage>
        <taxon>Eukaryota</taxon>
        <taxon>Viridiplantae</taxon>
        <taxon>Streptophyta</taxon>
        <taxon>Embryophyta</taxon>
        <taxon>Tracheophyta</taxon>
        <taxon>Spermatophyta</taxon>
        <taxon>Magnoliopsida</taxon>
        <taxon>eudicotyledons</taxon>
        <taxon>Gunneridae</taxon>
        <taxon>Pentapetalae</taxon>
        <taxon>rosids</taxon>
        <taxon>Vitales</taxon>
        <taxon>Vitaceae</taxon>
        <taxon>Viteae</taxon>
        <taxon>Vitis</taxon>
    </lineage>
</organism>